<organism evidence="1 2">
    <name type="scientific">Tilletia caries</name>
    <name type="common">wheat bunt fungus</name>
    <dbReference type="NCBI Taxonomy" id="13290"/>
    <lineage>
        <taxon>Eukaryota</taxon>
        <taxon>Fungi</taxon>
        <taxon>Dikarya</taxon>
        <taxon>Basidiomycota</taxon>
        <taxon>Ustilaginomycotina</taxon>
        <taxon>Exobasidiomycetes</taxon>
        <taxon>Tilletiales</taxon>
        <taxon>Tilletiaceae</taxon>
        <taxon>Tilletia</taxon>
    </lineage>
</organism>
<reference evidence="1" key="1">
    <citation type="submission" date="2016-04" db="EMBL/GenBank/DDBJ databases">
        <authorList>
            <person name="Nguyen H.D."/>
            <person name="Kesanakurti P."/>
            <person name="Cullis J."/>
            <person name="Levesque C.A."/>
            <person name="Hambleton S."/>
        </authorList>
    </citation>
    <scope>NUCLEOTIDE SEQUENCE</scope>
    <source>
        <strain evidence="1">DAOMC 238032</strain>
    </source>
</reference>
<reference evidence="1" key="2">
    <citation type="journal article" date="2019" name="IMA Fungus">
        <title>Genome sequencing and comparison of five Tilletia species to identify candidate genes for the detection of regulated species infecting wheat.</title>
        <authorList>
            <person name="Nguyen H.D.T."/>
            <person name="Sultana T."/>
            <person name="Kesanakurti P."/>
            <person name="Hambleton S."/>
        </authorList>
    </citation>
    <scope>NUCLEOTIDE SEQUENCE</scope>
    <source>
        <strain evidence="1">DAOMC 238032</strain>
    </source>
</reference>
<protein>
    <submittedName>
        <fullName evidence="1">Uncharacterized protein</fullName>
    </submittedName>
</protein>
<sequence>MLILKRSLLLLNVIIFKDGHFAWSRPPEYPTLAFLFSPDSGILLNVTESGAPYTFSDSGTLLDLASRRLPEVEAVEL</sequence>
<evidence type="ECO:0000313" key="1">
    <source>
        <dbReference type="EMBL" id="KAE8237751.1"/>
    </source>
</evidence>
<accession>A0A177VDR1</accession>
<dbReference type="AlphaFoldDB" id="A0A177VDR1"/>
<proteinExistence type="predicted"/>
<dbReference type="EMBL" id="LWDD02003223">
    <property type="protein sequence ID" value="KAE8237751.1"/>
    <property type="molecule type" value="Genomic_DNA"/>
</dbReference>
<dbReference type="Proteomes" id="UP000077671">
    <property type="component" value="Unassembled WGS sequence"/>
</dbReference>
<comment type="caution">
    <text evidence="1">The sequence shown here is derived from an EMBL/GenBank/DDBJ whole genome shotgun (WGS) entry which is preliminary data.</text>
</comment>
<name>A0A177VDR1_9BASI</name>
<evidence type="ECO:0000313" key="2">
    <source>
        <dbReference type="Proteomes" id="UP000077671"/>
    </source>
</evidence>
<gene>
    <name evidence="1" type="ORF">A4X03_0g9045</name>
</gene>